<evidence type="ECO:0000256" key="1">
    <source>
        <dbReference type="SAM" id="MobiDB-lite"/>
    </source>
</evidence>
<evidence type="ECO:0008006" key="5">
    <source>
        <dbReference type="Google" id="ProtNLM"/>
    </source>
</evidence>
<dbReference type="InterPro" id="IPR003961">
    <property type="entry name" value="FN3_dom"/>
</dbReference>
<name>A0A4U1EWA1_MONMO</name>
<feature type="region of interest" description="Disordered" evidence="1">
    <location>
        <begin position="262"/>
        <end position="307"/>
    </location>
</feature>
<evidence type="ECO:0000313" key="3">
    <source>
        <dbReference type="EMBL" id="TKC40992.1"/>
    </source>
</evidence>
<dbReference type="CDD" id="cd00063">
    <property type="entry name" value="FN3"/>
    <property type="match status" value="1"/>
</dbReference>
<feature type="transmembrane region" description="Helical" evidence="2">
    <location>
        <begin position="193"/>
        <end position="218"/>
    </location>
</feature>
<dbReference type="Proteomes" id="UP000308365">
    <property type="component" value="Unassembled WGS sequence"/>
</dbReference>
<dbReference type="Gene3D" id="2.60.40.10">
    <property type="entry name" value="Immunoglobulins"/>
    <property type="match status" value="1"/>
</dbReference>
<evidence type="ECO:0000256" key="2">
    <source>
        <dbReference type="SAM" id="Phobius"/>
    </source>
</evidence>
<evidence type="ECO:0000313" key="4">
    <source>
        <dbReference type="Proteomes" id="UP000308365"/>
    </source>
</evidence>
<reference evidence="4" key="1">
    <citation type="journal article" date="2019" name="IScience">
        <title>Narwhal Genome Reveals Long-Term Low Genetic Diversity despite Current Large Abundance Size.</title>
        <authorList>
            <person name="Westbury M.V."/>
            <person name="Petersen B."/>
            <person name="Garde E."/>
            <person name="Heide-Jorgensen M.P."/>
            <person name="Lorenzen E.D."/>
        </authorList>
    </citation>
    <scope>NUCLEOTIDE SEQUENCE [LARGE SCALE GENOMIC DNA]</scope>
</reference>
<sequence>MNNVSVGGDSGITHTVVRETSSRAQSRGGRRQHPSALVHSASEGCVLTGSTVSIRIEMNIEVGNVSYTGAIISWSSSEPCLEDYYHITYRPKWNSIFSGYLRYSFHHEEQVPRTISSVVLEHLTPSTLYFLCISCKMLFPYRHYCTVFHTLDKSPLACKKMLFPYRHYCTVFHTLDKSPLAAGSSLVDPQISLWVLMAILLACFTAVLAFICLQFWCIRCHEPRWSYRAGLMEEANGLVRWPEEAPGLGQGEEDLQGLPLVEVPRKNSGADAEPEAAAAAEEQDAPDVGALKREGGVHPAALPHFGE</sequence>
<proteinExistence type="predicted"/>
<dbReference type="PANTHER" id="PTHR37361:SF2">
    <property type="entry name" value="FIBRONECTIN TYPE III DOMAIN-CONTAINING PROTEIN 9"/>
    <property type="match status" value="1"/>
</dbReference>
<feature type="region of interest" description="Disordered" evidence="1">
    <location>
        <begin position="1"/>
        <end position="37"/>
    </location>
</feature>
<protein>
    <recommendedName>
        <fullName evidence="5">Fibronectin type-III domain-containing protein</fullName>
    </recommendedName>
</protein>
<organism evidence="3 4">
    <name type="scientific">Monodon monoceros</name>
    <name type="common">Narwhal</name>
    <name type="synonym">Ceratodon monodon</name>
    <dbReference type="NCBI Taxonomy" id="40151"/>
    <lineage>
        <taxon>Eukaryota</taxon>
        <taxon>Metazoa</taxon>
        <taxon>Chordata</taxon>
        <taxon>Craniata</taxon>
        <taxon>Vertebrata</taxon>
        <taxon>Euteleostomi</taxon>
        <taxon>Mammalia</taxon>
        <taxon>Eutheria</taxon>
        <taxon>Laurasiatheria</taxon>
        <taxon>Artiodactyla</taxon>
        <taxon>Whippomorpha</taxon>
        <taxon>Cetacea</taxon>
        <taxon>Odontoceti</taxon>
        <taxon>Monodontidae</taxon>
        <taxon>Monodon</taxon>
    </lineage>
</organism>
<comment type="caution">
    <text evidence="3">The sequence shown here is derived from an EMBL/GenBank/DDBJ whole genome shotgun (WGS) entry which is preliminary data.</text>
</comment>
<keyword evidence="2" id="KW-0812">Transmembrane</keyword>
<dbReference type="AlphaFoldDB" id="A0A4U1EWA1"/>
<accession>A0A4U1EWA1</accession>
<gene>
    <name evidence="3" type="ORF">EI555_009626</name>
</gene>
<keyword evidence="2" id="KW-1133">Transmembrane helix</keyword>
<keyword evidence="2" id="KW-0472">Membrane</keyword>
<dbReference type="InterPro" id="IPR013783">
    <property type="entry name" value="Ig-like_fold"/>
</dbReference>
<dbReference type="EMBL" id="RWIC01000687">
    <property type="protein sequence ID" value="TKC40992.1"/>
    <property type="molecule type" value="Genomic_DNA"/>
</dbReference>
<dbReference type="PANTHER" id="PTHR37361">
    <property type="entry name" value="FIBRONECTIN TYPE III DOMAIN-CONTAINING PROTEIN 9"/>
    <property type="match status" value="1"/>
</dbReference>
<dbReference type="SUPFAM" id="SSF49265">
    <property type="entry name" value="Fibronectin type III"/>
    <property type="match status" value="1"/>
</dbReference>
<dbReference type="InterPro" id="IPR036116">
    <property type="entry name" value="FN3_sf"/>
</dbReference>